<dbReference type="PANTHER" id="PTHR42928">
    <property type="entry name" value="TRICARBOXYLATE-BINDING PROTEIN"/>
    <property type="match status" value="1"/>
</dbReference>
<evidence type="ECO:0008006" key="3">
    <source>
        <dbReference type="Google" id="ProtNLM"/>
    </source>
</evidence>
<proteinExistence type="inferred from homology"/>
<protein>
    <recommendedName>
        <fullName evidence="3">Receptor</fullName>
    </recommendedName>
</protein>
<dbReference type="EMBL" id="FN543104">
    <property type="protein sequence ID" value="CBA27366.1"/>
    <property type="molecule type" value="Genomic_DNA"/>
</dbReference>
<dbReference type="PIRSF" id="PIRSF017082">
    <property type="entry name" value="YflP"/>
    <property type="match status" value="1"/>
</dbReference>
<dbReference type="InterPro" id="IPR042100">
    <property type="entry name" value="Bug_dom1"/>
</dbReference>
<reference evidence="2" key="1">
    <citation type="journal article" date="2010" name="Nature">
        <title>The dynamic genome of Hydra.</title>
        <authorList>
            <person name="Chapman J.A."/>
            <person name="Kirkness E.F."/>
            <person name="Simakov O."/>
            <person name="Hampson S.E."/>
            <person name="Mitros T."/>
            <person name="Weinmaier T."/>
            <person name="Rattei T."/>
            <person name="Balasubramanian P.G."/>
            <person name="Borman J."/>
            <person name="Busam D."/>
            <person name="Disbennett K."/>
            <person name="Pfannkoch C."/>
            <person name="Sumin N."/>
            <person name="Sutton G."/>
            <person name="Viswanathan L."/>
            <person name="Walenz B."/>
            <person name="Goodstein D.M."/>
            <person name="Hellsten U."/>
            <person name="Kawashima T."/>
            <person name="Prochnik S.E."/>
            <person name="Putnam N.H."/>
            <person name="Shu S."/>
            <person name="Blumberg B."/>
            <person name="Dana C.E."/>
            <person name="Gee L."/>
            <person name="Kibler D.F."/>
            <person name="Law L."/>
            <person name="Lindgens D."/>
            <person name="Martinez D.E."/>
            <person name="Peng J."/>
            <person name="Wigge P.A."/>
            <person name="Bertulat B."/>
            <person name="Guder C."/>
            <person name="Nakamura Y."/>
            <person name="Ozbek S."/>
            <person name="Watanabe H."/>
            <person name="Khalturin K."/>
            <person name="Hemmrich G."/>
            <person name="Franke A."/>
            <person name="Augustin R."/>
            <person name="Fraune S."/>
            <person name="Hayakawa E."/>
            <person name="Hayakawa S."/>
            <person name="Hirose M."/>
            <person name="Hwang J."/>
            <person name="Ikeo K."/>
            <person name="Nishimiya-Fujisawa C."/>
            <person name="Ogura A."/>
            <person name="Takahashi T."/>
            <person name="Steinmetz P.R."/>
            <person name="Zhang X."/>
            <person name="Aufschnaiter R."/>
            <person name="Eder M.K."/>
            <person name="Gorny A.K."/>
            <person name="Salvenmoser W."/>
            <person name="Heimberg A.M."/>
            <person name="Wheeler B.M."/>
            <person name="Peterson K.J."/>
            <person name="Boettger A."/>
            <person name="Tischler P."/>
            <person name="Wolf A."/>
            <person name="Gojobori T."/>
            <person name="Remington K.A."/>
            <person name="Strausberg R.L."/>
            <person name="Venter J."/>
            <person name="Technau U."/>
            <person name="Hobmayer B."/>
            <person name="Bosch T.C."/>
            <person name="Holstein T.W."/>
            <person name="Fujisawa T."/>
            <person name="Bode H.R."/>
            <person name="David C.N."/>
            <person name="Rokhsar D.S."/>
            <person name="Steele R.E."/>
        </authorList>
    </citation>
    <scope>NUCLEOTIDE SEQUENCE</scope>
</reference>
<dbReference type="InterPro" id="IPR005064">
    <property type="entry name" value="BUG"/>
</dbReference>
<dbReference type="PANTHER" id="PTHR42928:SF5">
    <property type="entry name" value="BLR1237 PROTEIN"/>
    <property type="match status" value="1"/>
</dbReference>
<dbReference type="Gene3D" id="3.40.190.150">
    <property type="entry name" value="Bordetella uptake gene, domain 1"/>
    <property type="match status" value="1"/>
</dbReference>
<accession>C9Y7U1</accession>
<dbReference type="CDD" id="cd07012">
    <property type="entry name" value="PBP2_Bug_TTT"/>
    <property type="match status" value="1"/>
</dbReference>
<evidence type="ECO:0000256" key="1">
    <source>
        <dbReference type="ARBA" id="ARBA00006987"/>
    </source>
</evidence>
<evidence type="ECO:0000313" key="2">
    <source>
        <dbReference type="EMBL" id="CBA27366.1"/>
    </source>
</evidence>
<dbReference type="Gene3D" id="3.40.190.10">
    <property type="entry name" value="Periplasmic binding protein-like II"/>
    <property type="match status" value="1"/>
</dbReference>
<dbReference type="Pfam" id="PF03401">
    <property type="entry name" value="TctC"/>
    <property type="match status" value="1"/>
</dbReference>
<comment type="similarity">
    <text evidence="1">Belongs to the UPF0065 (bug) family.</text>
</comment>
<dbReference type="AlphaFoldDB" id="C9Y7U1"/>
<gene>
    <name evidence="2" type="ORF">Csp_A01920</name>
</gene>
<organism evidence="2">
    <name type="scientific">Curvibacter symbiont subsp. Hydra magnipapillata</name>
    <dbReference type="NCBI Taxonomy" id="667019"/>
    <lineage>
        <taxon>Bacteria</taxon>
        <taxon>Pseudomonadati</taxon>
        <taxon>Pseudomonadota</taxon>
        <taxon>Betaproteobacteria</taxon>
        <taxon>Burkholderiales</taxon>
        <taxon>Comamonadaceae</taxon>
        <taxon>Curvibacter</taxon>
    </lineage>
</organism>
<name>C9Y7U1_CURXX</name>
<sequence>MAQRHAPHNFTHNAPAGPACRGFFLDTKLMTHTRRTAAFAMLSIAACALSTGANAQKSTQSAAWPTKPVRIIVGFPGGSSPDLTARAFAEPLSKALGQPVIVENKVGAAGNIAADAVAKATDDHTIGLMINGNMTIAKLLNPKLSYDPLKDLTPVSLLGVSPLVLTAPANAPGNNAVEFLAAARASGDKWNYGTPGVGTVGHIGMELLKAKARIAPLHVPYAGYPQVATAMIAGDLQLSLLPPALASAQIKAGKLKAIGITASVRSALVPEIPSLSEAGVKDLNLEIWNAVAAPNSMPKPVVLRLSALFSEIARSPEMRQKMFQQGWTVQGTSSEGLANRVKADTALLGGIITQQNIKTD</sequence>